<dbReference type="Proteomes" id="UP000178975">
    <property type="component" value="Unassembled WGS sequence"/>
</dbReference>
<proteinExistence type="predicted"/>
<evidence type="ECO:0000313" key="1">
    <source>
        <dbReference type="EMBL" id="OGJ10647.1"/>
    </source>
</evidence>
<evidence type="ECO:0000313" key="2">
    <source>
        <dbReference type="Proteomes" id="UP000178975"/>
    </source>
</evidence>
<organism evidence="1 2">
    <name type="scientific">Candidatus Nomurabacteria bacterium RIFOXYC2_FULL_36_19</name>
    <dbReference type="NCBI Taxonomy" id="1801806"/>
    <lineage>
        <taxon>Bacteria</taxon>
        <taxon>Candidatus Nomuraibacteriota</taxon>
    </lineage>
</organism>
<reference evidence="1 2" key="1">
    <citation type="journal article" date="2016" name="Nat. Commun.">
        <title>Thousands of microbial genomes shed light on interconnected biogeochemical processes in an aquifer system.</title>
        <authorList>
            <person name="Anantharaman K."/>
            <person name="Brown C.T."/>
            <person name="Hug L.A."/>
            <person name="Sharon I."/>
            <person name="Castelle C.J."/>
            <person name="Probst A.J."/>
            <person name="Thomas B.C."/>
            <person name="Singh A."/>
            <person name="Wilkins M.J."/>
            <person name="Karaoz U."/>
            <person name="Brodie E.L."/>
            <person name="Williams K.H."/>
            <person name="Hubbard S.S."/>
            <person name="Banfield J.F."/>
        </authorList>
    </citation>
    <scope>NUCLEOTIDE SEQUENCE [LARGE SCALE GENOMIC DNA]</scope>
</reference>
<gene>
    <name evidence="1" type="ORF">A2456_01485</name>
</gene>
<name>A0A1F6YWB5_9BACT</name>
<sequence>MLKEVKLKKSKQVSFSLPRHHSRIFIKFIMLAAGLGFEPKFSLSESDGLPLADPAMYYSQ</sequence>
<dbReference type="EMBL" id="MFWE01000005">
    <property type="protein sequence ID" value="OGJ10647.1"/>
    <property type="molecule type" value="Genomic_DNA"/>
</dbReference>
<accession>A0A1F6YWB5</accession>
<protein>
    <submittedName>
        <fullName evidence="1">Uncharacterized protein</fullName>
    </submittedName>
</protein>
<dbReference type="AlphaFoldDB" id="A0A1F6YWB5"/>
<comment type="caution">
    <text evidence="1">The sequence shown here is derived from an EMBL/GenBank/DDBJ whole genome shotgun (WGS) entry which is preliminary data.</text>
</comment>